<accession>A0ABW5SM54</accession>
<evidence type="ECO:0000256" key="4">
    <source>
        <dbReference type="ARBA" id="ARBA00023235"/>
    </source>
</evidence>
<organism evidence="8 9">
    <name type="scientific">Paenibacillus shunpengii</name>
    <dbReference type="NCBI Taxonomy" id="2054424"/>
    <lineage>
        <taxon>Bacteria</taxon>
        <taxon>Bacillati</taxon>
        <taxon>Bacillota</taxon>
        <taxon>Bacilli</taxon>
        <taxon>Bacillales</taxon>
        <taxon>Paenibacillaceae</taxon>
        <taxon>Paenibacillus</taxon>
    </lineage>
</organism>
<reference evidence="9" key="1">
    <citation type="journal article" date="2019" name="Int. J. Syst. Evol. Microbiol.">
        <title>The Global Catalogue of Microorganisms (GCM) 10K type strain sequencing project: providing services to taxonomists for standard genome sequencing and annotation.</title>
        <authorList>
            <consortium name="The Broad Institute Genomics Platform"/>
            <consortium name="The Broad Institute Genome Sequencing Center for Infectious Disease"/>
            <person name="Wu L."/>
            <person name="Ma J."/>
        </authorList>
    </citation>
    <scope>NUCLEOTIDE SEQUENCE [LARGE SCALE GENOMIC DNA]</scope>
    <source>
        <strain evidence="9">KCTC 33849</strain>
    </source>
</reference>
<evidence type="ECO:0000313" key="9">
    <source>
        <dbReference type="Proteomes" id="UP001597540"/>
    </source>
</evidence>
<proteinExistence type="inferred from homology"/>
<comment type="similarity">
    <text evidence="2 5">Belongs to the pseudouridine synthase TruB family. Type 1 subfamily.</text>
</comment>
<keyword evidence="9" id="KW-1185">Reference proteome</keyword>
<dbReference type="InterPro" id="IPR014780">
    <property type="entry name" value="tRNA_psdUridine_synth_TruB"/>
</dbReference>
<dbReference type="GO" id="GO:0160148">
    <property type="term" value="F:tRNA pseudouridine(55) synthase activity"/>
    <property type="evidence" value="ECO:0007669"/>
    <property type="project" value="UniProtKB-EC"/>
</dbReference>
<dbReference type="RefSeq" id="WP_379261009.1">
    <property type="nucleotide sequence ID" value="NZ_JBHUMJ010000002.1"/>
</dbReference>
<evidence type="ECO:0000256" key="3">
    <source>
        <dbReference type="ARBA" id="ARBA00022694"/>
    </source>
</evidence>
<dbReference type="Proteomes" id="UP001597540">
    <property type="component" value="Unassembled WGS sequence"/>
</dbReference>
<dbReference type="InterPro" id="IPR032819">
    <property type="entry name" value="TruB_C"/>
</dbReference>
<comment type="caution">
    <text evidence="8">The sequence shown here is derived from an EMBL/GenBank/DDBJ whole genome shotgun (WGS) entry which is preliminary data.</text>
</comment>
<name>A0ABW5SM54_9BACL</name>
<dbReference type="PANTHER" id="PTHR13767:SF2">
    <property type="entry name" value="PSEUDOURIDYLATE SYNTHASE TRUB1"/>
    <property type="match status" value="1"/>
</dbReference>
<protein>
    <recommendedName>
        <fullName evidence="5">tRNA pseudouridine synthase B</fullName>
        <ecNumber evidence="5">5.4.99.25</ecNumber>
    </recommendedName>
    <alternativeName>
        <fullName evidence="5">tRNA pseudouridine(55) synthase</fullName>
        <shortName evidence="5">Psi55 synthase</shortName>
    </alternativeName>
    <alternativeName>
        <fullName evidence="5">tRNA pseudouridylate synthase</fullName>
    </alternativeName>
    <alternativeName>
        <fullName evidence="5">tRNA-uridine isomerase</fullName>
    </alternativeName>
</protein>
<keyword evidence="4 5" id="KW-0413">Isomerase</keyword>
<feature type="domain" description="tRNA pseudouridylate synthase B C-terminal" evidence="7">
    <location>
        <begin position="179"/>
        <end position="235"/>
    </location>
</feature>
<dbReference type="EMBL" id="JBHUMJ010000002">
    <property type="protein sequence ID" value="MFD2700157.1"/>
    <property type="molecule type" value="Genomic_DNA"/>
</dbReference>
<keyword evidence="3 5" id="KW-0819">tRNA processing</keyword>
<dbReference type="SUPFAM" id="SSF55120">
    <property type="entry name" value="Pseudouridine synthase"/>
    <property type="match status" value="1"/>
</dbReference>
<evidence type="ECO:0000313" key="8">
    <source>
        <dbReference type="EMBL" id="MFD2700157.1"/>
    </source>
</evidence>
<evidence type="ECO:0000256" key="2">
    <source>
        <dbReference type="ARBA" id="ARBA00005642"/>
    </source>
</evidence>
<dbReference type="HAMAP" id="MF_01080">
    <property type="entry name" value="TruB_bact"/>
    <property type="match status" value="1"/>
</dbReference>
<dbReference type="Pfam" id="PF01509">
    <property type="entry name" value="TruB_N"/>
    <property type="match status" value="1"/>
</dbReference>
<feature type="active site" description="Nucleophile" evidence="5">
    <location>
        <position position="41"/>
    </location>
</feature>
<dbReference type="CDD" id="cd02573">
    <property type="entry name" value="PseudoU_synth_EcTruB"/>
    <property type="match status" value="1"/>
</dbReference>
<dbReference type="EC" id="5.4.99.25" evidence="5"/>
<evidence type="ECO:0000259" key="7">
    <source>
        <dbReference type="Pfam" id="PF16198"/>
    </source>
</evidence>
<comment type="function">
    <text evidence="5">Responsible for synthesis of pseudouridine from uracil-55 in the psi GC loop of transfer RNAs.</text>
</comment>
<dbReference type="Pfam" id="PF16198">
    <property type="entry name" value="TruB_C_2"/>
    <property type="match status" value="1"/>
</dbReference>
<dbReference type="Gene3D" id="3.30.2350.10">
    <property type="entry name" value="Pseudouridine synthase"/>
    <property type="match status" value="1"/>
</dbReference>
<evidence type="ECO:0000256" key="5">
    <source>
        <dbReference type="HAMAP-Rule" id="MF_01080"/>
    </source>
</evidence>
<sequence>MNGYEGVLPLYKPAGFTSHDVVAKMRGILKMKRIGHTGTLDPQVTGVLPLCLGRATRVVEYLQELPKEYEATLRLGIATDTEDITGEITDQVDQVEVSSEDVKQVLEQFVGKISQVPPMYSAVKVDGKRLYELARQGKTVERKSREVTIHELELTGLTIKEGYPEISFRVLCSKGTYIRTLCVDIGKTLGYPSTMVELTRTMSAGIPVGRCLKIEEIEQCVYEGTLSSYLIPTDQSIWNMPAYRLEEGYENSVFQGKKLSDTLVNQKINEEGLLRLYSANEQFLGIFDWTAESGIITPVKVFLPEPS</sequence>
<comment type="catalytic activity">
    <reaction evidence="1 5">
        <text>uridine(55) in tRNA = pseudouridine(55) in tRNA</text>
        <dbReference type="Rhea" id="RHEA:42532"/>
        <dbReference type="Rhea" id="RHEA-COMP:10101"/>
        <dbReference type="Rhea" id="RHEA-COMP:10102"/>
        <dbReference type="ChEBI" id="CHEBI:65314"/>
        <dbReference type="ChEBI" id="CHEBI:65315"/>
        <dbReference type="EC" id="5.4.99.25"/>
    </reaction>
</comment>
<evidence type="ECO:0000259" key="6">
    <source>
        <dbReference type="Pfam" id="PF01509"/>
    </source>
</evidence>
<dbReference type="NCBIfam" id="TIGR00431">
    <property type="entry name" value="TruB"/>
    <property type="match status" value="1"/>
</dbReference>
<dbReference type="PANTHER" id="PTHR13767">
    <property type="entry name" value="TRNA-PSEUDOURIDINE SYNTHASE"/>
    <property type="match status" value="1"/>
</dbReference>
<gene>
    <name evidence="5 8" type="primary">truB</name>
    <name evidence="8" type="ORF">ACFSVM_06725</name>
</gene>
<feature type="domain" description="Pseudouridine synthase II N-terminal" evidence="6">
    <location>
        <begin position="26"/>
        <end position="178"/>
    </location>
</feature>
<dbReference type="InterPro" id="IPR002501">
    <property type="entry name" value="PsdUridine_synth_N"/>
</dbReference>
<dbReference type="InterPro" id="IPR020103">
    <property type="entry name" value="PsdUridine_synth_cat_dom_sf"/>
</dbReference>
<evidence type="ECO:0000256" key="1">
    <source>
        <dbReference type="ARBA" id="ARBA00000385"/>
    </source>
</evidence>